<dbReference type="Gene3D" id="1.10.10.60">
    <property type="entry name" value="Homeodomain-like"/>
    <property type="match status" value="1"/>
</dbReference>
<dbReference type="AlphaFoldDB" id="A0A2P2DCT7"/>
<keyword evidence="4" id="KW-1185">Reference proteome</keyword>
<comment type="caution">
    <text evidence="3">The sequence shown here is derived from an EMBL/GenBank/DDBJ whole genome shotgun (WGS) entry which is preliminary data.</text>
</comment>
<sequence>MKFESLYRHFLLTRATHIPVVNEKGELVGLLSKERVHRELSDLGKEREDLDQIPLEILETELNESILLYFKETSLIPVIGIDGEKKDNWDKPRFLAAFTKLESKQIRDPKLEGIESKLEKKKENVDSVQWFMELILSHFPDGLFATDVTGGTIFYNESFERDILTKPLFDDSIETAEKYLHNLNREVLASYLKEHDLSLGKEADTNVLTTMLPDLQSQVRIITLKKEKKVVGFLYHFVSSSVGFGAGKTKSEFPDLDMAFFSKLPLETVLAEMEAHYIHKTLQRNSQNISHAASELGIPRTTLQNRIRFLNLSERFQNNKKERVVIPRKRSEKQLDSEKQSSSQPKTSQKKQSLPKKKQNLKTTKKGKSEKRTTSLPKKQGNGKQGTKTKAKATQKAKKRR</sequence>
<dbReference type="Pfam" id="PF02954">
    <property type="entry name" value="HTH_8"/>
    <property type="match status" value="1"/>
</dbReference>
<reference evidence="4" key="1">
    <citation type="journal article" date="2019" name="Microbiol. Immunol.">
        <title>Molecular and phenotypic characterization of Leptospira johnsonii sp. nov., Leptospira ellinghausenii sp. nov. and Leptospira ryugenii sp. nov. isolated from soil and water in Japan.</title>
        <authorList>
            <person name="Masuzawa T."/>
            <person name="Saito M."/>
            <person name="Nakao R."/>
            <person name="Nikaido Y."/>
            <person name="Matsumoto M."/>
            <person name="Ogawa M."/>
            <person name="Yokoyama M."/>
            <person name="Hidaka Y."/>
            <person name="Tomita J."/>
            <person name="Sakakibara K."/>
            <person name="Suzuki K."/>
            <person name="Yasuda S."/>
            <person name="Sato H."/>
            <person name="Yamaguchi M."/>
            <person name="Yoshida S.I."/>
            <person name="Koizumi N."/>
            <person name="Kawamura Y."/>
        </authorList>
    </citation>
    <scope>NUCLEOTIDE SEQUENCE [LARGE SCALE GENOMIC DNA]</scope>
    <source>
        <strain evidence="4">E18</strain>
    </source>
</reference>
<feature type="compositionally biased region" description="Low complexity" evidence="1">
    <location>
        <begin position="340"/>
        <end position="352"/>
    </location>
</feature>
<dbReference type="RefSeq" id="WP_108959567.1">
    <property type="nucleotide sequence ID" value="NZ_BFAZ01000009.1"/>
</dbReference>
<organism evidence="3 4">
    <name type="scientific">Leptospira ellinghausenii</name>
    <dbReference type="NCBI Taxonomy" id="1917822"/>
    <lineage>
        <taxon>Bacteria</taxon>
        <taxon>Pseudomonadati</taxon>
        <taxon>Spirochaetota</taxon>
        <taxon>Spirochaetia</taxon>
        <taxon>Leptospirales</taxon>
        <taxon>Leptospiraceae</taxon>
        <taxon>Leptospira</taxon>
    </lineage>
</organism>
<evidence type="ECO:0000313" key="3">
    <source>
        <dbReference type="EMBL" id="GBF42449.1"/>
    </source>
</evidence>
<evidence type="ECO:0000259" key="2">
    <source>
        <dbReference type="Pfam" id="PF02954"/>
    </source>
</evidence>
<gene>
    <name evidence="3" type="ORF">LPTSP2_17360</name>
</gene>
<dbReference type="Proteomes" id="UP000245206">
    <property type="component" value="Unassembled WGS sequence"/>
</dbReference>
<feature type="compositionally biased region" description="Basic residues" evidence="1">
    <location>
        <begin position="353"/>
        <end position="369"/>
    </location>
</feature>
<dbReference type="InterPro" id="IPR002197">
    <property type="entry name" value="HTH_Fis"/>
</dbReference>
<dbReference type="SUPFAM" id="SSF46689">
    <property type="entry name" value="Homeodomain-like"/>
    <property type="match status" value="1"/>
</dbReference>
<evidence type="ECO:0000313" key="4">
    <source>
        <dbReference type="Proteomes" id="UP000245206"/>
    </source>
</evidence>
<feature type="region of interest" description="Disordered" evidence="1">
    <location>
        <begin position="321"/>
        <end position="401"/>
    </location>
</feature>
<dbReference type="SUPFAM" id="SSF54631">
    <property type="entry name" value="CBS-domain pair"/>
    <property type="match status" value="1"/>
</dbReference>
<feature type="compositionally biased region" description="Basic residues" evidence="1">
    <location>
        <begin position="387"/>
        <end position="401"/>
    </location>
</feature>
<feature type="domain" description="DNA binding HTH" evidence="2">
    <location>
        <begin position="270"/>
        <end position="308"/>
    </location>
</feature>
<accession>A0A2P2DCT7</accession>
<dbReference type="InterPro" id="IPR046342">
    <property type="entry name" value="CBS_dom_sf"/>
</dbReference>
<dbReference type="GO" id="GO:0043565">
    <property type="term" value="F:sequence-specific DNA binding"/>
    <property type="evidence" value="ECO:0007669"/>
    <property type="project" value="InterPro"/>
</dbReference>
<evidence type="ECO:0000256" key="1">
    <source>
        <dbReference type="SAM" id="MobiDB-lite"/>
    </source>
</evidence>
<proteinExistence type="predicted"/>
<dbReference type="OrthoDB" id="318194at2"/>
<dbReference type="InterPro" id="IPR009057">
    <property type="entry name" value="Homeodomain-like_sf"/>
</dbReference>
<name>A0A2P2DCT7_9LEPT</name>
<dbReference type="EMBL" id="BFAZ01000009">
    <property type="protein sequence ID" value="GBF42449.1"/>
    <property type="molecule type" value="Genomic_DNA"/>
</dbReference>
<protein>
    <submittedName>
        <fullName evidence="3">Transcriptional regulator</fullName>
    </submittedName>
</protein>